<protein>
    <recommendedName>
        <fullName evidence="6">ABC transporter permease</fullName>
    </recommendedName>
</protein>
<dbReference type="Proteomes" id="UP001275867">
    <property type="component" value="Unassembled WGS sequence"/>
</dbReference>
<dbReference type="EMBL" id="LXND01000083">
    <property type="protein sequence ID" value="OAD63272.1"/>
    <property type="molecule type" value="Genomic_DNA"/>
</dbReference>
<dbReference type="PANTHER" id="PTHR36833">
    <property type="entry name" value="SLR0610 PROTEIN-RELATED"/>
    <property type="match status" value="1"/>
</dbReference>
<keyword evidence="4" id="KW-1185">Reference proteome</keyword>
<keyword evidence="1" id="KW-1133">Transmembrane helix</keyword>
<feature type="transmembrane region" description="Helical" evidence="1">
    <location>
        <begin position="60"/>
        <end position="78"/>
    </location>
</feature>
<evidence type="ECO:0000256" key="1">
    <source>
        <dbReference type="SAM" id="Phobius"/>
    </source>
</evidence>
<evidence type="ECO:0000313" key="4">
    <source>
        <dbReference type="Proteomes" id="UP000077280"/>
    </source>
</evidence>
<evidence type="ECO:0008006" key="6">
    <source>
        <dbReference type="Google" id="ProtNLM"/>
    </source>
</evidence>
<evidence type="ECO:0000313" key="5">
    <source>
        <dbReference type="Proteomes" id="UP001275867"/>
    </source>
</evidence>
<evidence type="ECO:0000313" key="3">
    <source>
        <dbReference type="EMBL" id="OAD63272.1"/>
    </source>
</evidence>
<organism evidence="2 5">
    <name type="scientific">Pediococcus parvulus</name>
    <dbReference type="NCBI Taxonomy" id="54062"/>
    <lineage>
        <taxon>Bacteria</taxon>
        <taxon>Bacillati</taxon>
        <taxon>Bacillota</taxon>
        <taxon>Bacilli</taxon>
        <taxon>Lactobacillales</taxon>
        <taxon>Lactobacillaceae</taxon>
        <taxon>Pediococcus</taxon>
    </lineage>
</organism>
<dbReference type="Proteomes" id="UP000077280">
    <property type="component" value="Unassembled WGS sequence"/>
</dbReference>
<comment type="caution">
    <text evidence="2">The sequence shown here is derived from an EMBL/GenBank/DDBJ whole genome shotgun (WGS) entry which is preliminary data.</text>
</comment>
<reference evidence="2" key="2">
    <citation type="submission" date="2019-10" db="EMBL/GenBank/DDBJ databases">
        <title>Malate fermentation in French cider.</title>
        <authorList>
            <person name="Cousin F.J."/>
            <person name="Medina Fernandez S."/>
            <person name="Misery B."/>
            <person name="Laplace J.-M."/>
            <person name="Cretenet M."/>
        </authorList>
    </citation>
    <scope>NUCLEOTIDE SEQUENCE</scope>
    <source>
        <strain evidence="2">UCMA15901</strain>
    </source>
</reference>
<feature type="transmembrane region" description="Helical" evidence="1">
    <location>
        <begin position="143"/>
        <end position="171"/>
    </location>
</feature>
<dbReference type="RefSeq" id="WP_068808154.1">
    <property type="nucleotide sequence ID" value="NZ_CP158977.1"/>
</dbReference>
<gene>
    <name evidence="3" type="ORF">A7K95_01730</name>
    <name evidence="2" type="ORF">GA842_07660</name>
</gene>
<dbReference type="GeneID" id="93382685"/>
<accession>A0AAP5WE37</accession>
<feature type="transmembrane region" description="Helical" evidence="1">
    <location>
        <begin position="113"/>
        <end position="131"/>
    </location>
</feature>
<feature type="transmembrane region" description="Helical" evidence="1">
    <location>
        <begin position="226"/>
        <end position="245"/>
    </location>
</feature>
<dbReference type="PANTHER" id="PTHR36833:SF2">
    <property type="entry name" value="SLR0610 PROTEIN"/>
    <property type="match status" value="1"/>
</dbReference>
<feature type="transmembrane region" description="Helical" evidence="1">
    <location>
        <begin position="20"/>
        <end position="48"/>
    </location>
</feature>
<dbReference type="AlphaFoldDB" id="A0AAP5WE37"/>
<name>A0AAP5WE37_9LACO</name>
<dbReference type="Pfam" id="PF06182">
    <property type="entry name" value="ABC2_membrane_6"/>
    <property type="match status" value="1"/>
</dbReference>
<sequence>MTWNLYKCLIKQSLKEVFAFRMTTVLIVVFGALFYLIEILTGFVYFNFTQNIAGWRLLDYFNLITSANIISYGYQFLFVSAHEELSDQIIEGQLDYTLIRPVNSYLYYALKRLDFPSLINFWLSIFVEIYIQIQYGFLGVSTYILYVVSVFGGIFFVFLINQIIVTLSFWINNLSALNGVPEYLMDASNRPYQIYPKIFQIFFMWIIPSLSATNLPVLLMKGGVKASWMLENILILIVLSLFSYVEWNLGLKHYVSAN</sequence>
<keyword evidence="1" id="KW-0472">Membrane</keyword>
<evidence type="ECO:0000313" key="2">
    <source>
        <dbReference type="EMBL" id="MDV7694744.1"/>
    </source>
</evidence>
<dbReference type="EMBL" id="WERX01000024">
    <property type="protein sequence ID" value="MDV7694744.1"/>
    <property type="molecule type" value="Genomic_DNA"/>
</dbReference>
<proteinExistence type="predicted"/>
<dbReference type="InterPro" id="IPR010390">
    <property type="entry name" value="ABC-2_transporter-like"/>
</dbReference>
<keyword evidence="1" id="KW-0812">Transmembrane</keyword>
<feature type="transmembrane region" description="Helical" evidence="1">
    <location>
        <begin position="198"/>
        <end position="219"/>
    </location>
</feature>
<reference evidence="3 4" key="1">
    <citation type="submission" date="2016-05" db="EMBL/GenBank/DDBJ databases">
        <title>Draft genome sequence of Pediococcus parvulus 2.6, a probiotic beta-glucan producer strain.</title>
        <authorList>
            <person name="Mohedano M.L."/>
            <person name="Perez-Ramos A."/>
            <person name="Duenas M.T."/>
            <person name="Lamontanara A."/>
            <person name="Orru L."/>
            <person name="Spano G."/>
            <person name="Capozzi V."/>
            <person name="Lopez P."/>
        </authorList>
    </citation>
    <scope>NUCLEOTIDE SEQUENCE [LARGE SCALE GENOMIC DNA]</scope>
    <source>
        <strain evidence="3 4">2.6</strain>
    </source>
</reference>